<accession>A0A3L6F7D7</accession>
<comment type="caution">
    <text evidence="2">The sequence shown here is derived from an EMBL/GenBank/DDBJ whole genome shotgun (WGS) entry which is preliminary data.</text>
</comment>
<name>A0A3L6F7D7_MAIZE</name>
<feature type="transmembrane region" description="Helical" evidence="1">
    <location>
        <begin position="90"/>
        <end position="113"/>
    </location>
</feature>
<keyword evidence="1" id="KW-0472">Membrane</keyword>
<evidence type="ECO:0000256" key="1">
    <source>
        <dbReference type="SAM" id="Phobius"/>
    </source>
</evidence>
<dbReference type="Proteomes" id="UP000251960">
    <property type="component" value="Chromosome 4"/>
</dbReference>
<organism evidence="2 3">
    <name type="scientific">Zea mays</name>
    <name type="common">Maize</name>
    <dbReference type="NCBI Taxonomy" id="4577"/>
    <lineage>
        <taxon>Eukaryota</taxon>
        <taxon>Viridiplantae</taxon>
        <taxon>Streptophyta</taxon>
        <taxon>Embryophyta</taxon>
        <taxon>Tracheophyta</taxon>
        <taxon>Spermatophyta</taxon>
        <taxon>Magnoliopsida</taxon>
        <taxon>Liliopsida</taxon>
        <taxon>Poales</taxon>
        <taxon>Poaceae</taxon>
        <taxon>PACMAD clade</taxon>
        <taxon>Panicoideae</taxon>
        <taxon>Andropogonodae</taxon>
        <taxon>Andropogoneae</taxon>
        <taxon>Tripsacinae</taxon>
        <taxon>Zea</taxon>
    </lineage>
</organism>
<protein>
    <submittedName>
        <fullName evidence="2">Uncharacterized protein</fullName>
    </submittedName>
</protein>
<dbReference type="EMBL" id="NCVQ01000005">
    <property type="protein sequence ID" value="PWZ29045.1"/>
    <property type="molecule type" value="Genomic_DNA"/>
</dbReference>
<evidence type="ECO:0000313" key="3">
    <source>
        <dbReference type="Proteomes" id="UP000251960"/>
    </source>
</evidence>
<reference evidence="2 3" key="1">
    <citation type="journal article" date="2018" name="Nat. Genet.">
        <title>Extensive intraspecific gene order and gene structural variations between Mo17 and other maize genomes.</title>
        <authorList>
            <person name="Sun S."/>
            <person name="Zhou Y."/>
            <person name="Chen J."/>
            <person name="Shi J."/>
            <person name="Zhao H."/>
            <person name="Zhao H."/>
            <person name="Song W."/>
            <person name="Zhang M."/>
            <person name="Cui Y."/>
            <person name="Dong X."/>
            <person name="Liu H."/>
            <person name="Ma X."/>
            <person name="Jiao Y."/>
            <person name="Wang B."/>
            <person name="Wei X."/>
            <person name="Stein J.C."/>
            <person name="Glaubitz J.C."/>
            <person name="Lu F."/>
            <person name="Yu G."/>
            <person name="Liang C."/>
            <person name="Fengler K."/>
            <person name="Li B."/>
            <person name="Rafalski A."/>
            <person name="Schnable P.S."/>
            <person name="Ware D.H."/>
            <person name="Buckler E.S."/>
            <person name="Lai J."/>
        </authorList>
    </citation>
    <scope>NUCLEOTIDE SEQUENCE [LARGE SCALE GENOMIC DNA]</scope>
    <source>
        <strain evidence="3">cv. Missouri 17</strain>
        <tissue evidence="2">Seedling</tissue>
    </source>
</reference>
<evidence type="ECO:0000313" key="2">
    <source>
        <dbReference type="EMBL" id="PWZ29045.1"/>
    </source>
</evidence>
<gene>
    <name evidence="2" type="ORF">Zm00014a_025806</name>
</gene>
<feature type="transmembrane region" description="Helical" evidence="1">
    <location>
        <begin position="26"/>
        <end position="44"/>
    </location>
</feature>
<proteinExistence type="predicted"/>
<keyword evidence="1" id="KW-1133">Transmembrane helix</keyword>
<dbReference type="AlphaFoldDB" id="A0A3L6F7D7"/>
<keyword evidence="1" id="KW-0812">Transmembrane</keyword>
<sequence>MQVDYSGSTYIFSCIYSCFYSVLHSSLQLSNVSVCLIAYYPIFLRKNLFGRTSSSIEFTTSFDVLIHEIQTCIYLFCTAFQRKKCSLVMWFYRLVSICVMHLPIYVQLMSIILQVCI</sequence>